<evidence type="ECO:0000313" key="5">
    <source>
        <dbReference type="Proteomes" id="UP000248555"/>
    </source>
</evidence>
<dbReference type="PANTHER" id="PTHR42796:SF4">
    <property type="entry name" value="FUMARYLACETOACETATE HYDROLASE DOMAIN-CONTAINING PROTEIN 2A"/>
    <property type="match status" value="1"/>
</dbReference>
<dbReference type="InterPro" id="IPR036663">
    <property type="entry name" value="Fumarylacetoacetase_C_sf"/>
</dbReference>
<reference evidence="4 5" key="1">
    <citation type="submission" date="2018-06" db="EMBL/GenBank/DDBJ databases">
        <title>Genomic Encyclopedia of Type Strains, Phase III (KMG-III): the genomes of soil and plant-associated and newly described type strains.</title>
        <authorList>
            <person name="Whitman W."/>
        </authorList>
    </citation>
    <scope>NUCLEOTIDE SEQUENCE [LARGE SCALE GENOMIC DNA]</scope>
    <source>
        <strain evidence="4 5">CGMCC 1.8979</strain>
    </source>
</reference>
<dbReference type="Proteomes" id="UP000248555">
    <property type="component" value="Unassembled WGS sequence"/>
</dbReference>
<evidence type="ECO:0000313" key="4">
    <source>
        <dbReference type="EMBL" id="RAK13348.1"/>
    </source>
</evidence>
<dbReference type="RefSeq" id="WP_146612832.1">
    <property type="nucleotide sequence ID" value="NZ_QLMH01000052.1"/>
</dbReference>
<gene>
    <name evidence="4" type="ORF">B0I26_1523</name>
</gene>
<dbReference type="GO" id="GO:0044281">
    <property type="term" value="P:small molecule metabolic process"/>
    <property type="evidence" value="ECO:0007669"/>
    <property type="project" value="UniProtKB-ARBA"/>
</dbReference>
<evidence type="ECO:0000256" key="1">
    <source>
        <dbReference type="ARBA" id="ARBA00010211"/>
    </source>
</evidence>
<dbReference type="AlphaFoldDB" id="A0A327XWG0"/>
<feature type="domain" description="Fumarylacetoacetase-like C-terminal" evidence="3">
    <location>
        <begin position="2"/>
        <end position="103"/>
    </location>
</feature>
<keyword evidence="5" id="KW-1185">Reference proteome</keyword>
<dbReference type="GO" id="GO:0003824">
    <property type="term" value="F:catalytic activity"/>
    <property type="evidence" value="ECO:0007669"/>
    <property type="project" value="InterPro"/>
</dbReference>
<dbReference type="SUPFAM" id="SSF56529">
    <property type="entry name" value="FAH"/>
    <property type="match status" value="1"/>
</dbReference>
<evidence type="ECO:0000259" key="3">
    <source>
        <dbReference type="Pfam" id="PF01557"/>
    </source>
</evidence>
<proteinExistence type="inferred from homology"/>
<organism evidence="4 5">
    <name type="scientific">Paranoxybacillus vitaminiphilus</name>
    <dbReference type="NCBI Taxonomy" id="581036"/>
    <lineage>
        <taxon>Bacteria</taxon>
        <taxon>Bacillati</taxon>
        <taxon>Bacillota</taxon>
        <taxon>Bacilli</taxon>
        <taxon>Bacillales</taxon>
        <taxon>Anoxybacillaceae</taxon>
        <taxon>Paranoxybacillus</taxon>
    </lineage>
</organism>
<sequence>LDGSAPMGPWLVTKDEIPNPHELEIVLTVNGEERQRSNTKNLVFNVHYLVEFLSGIMTLEPGDVVCTGTPGGVGVAREPQVFLQDGDVVRIEVEKIGVLENRIKAVSNAAEVGR</sequence>
<dbReference type="GO" id="GO:0046872">
    <property type="term" value="F:metal ion binding"/>
    <property type="evidence" value="ECO:0007669"/>
    <property type="project" value="UniProtKB-KW"/>
</dbReference>
<dbReference type="InterPro" id="IPR011234">
    <property type="entry name" value="Fumarylacetoacetase-like_C"/>
</dbReference>
<dbReference type="Gene3D" id="3.90.850.10">
    <property type="entry name" value="Fumarylacetoacetase-like, C-terminal domain"/>
    <property type="match status" value="1"/>
</dbReference>
<comment type="caution">
    <text evidence="4">The sequence shown here is derived from an EMBL/GenBank/DDBJ whole genome shotgun (WGS) entry which is preliminary data.</text>
</comment>
<dbReference type="OrthoDB" id="9805307at2"/>
<dbReference type="PANTHER" id="PTHR42796">
    <property type="entry name" value="FUMARYLACETOACETATE HYDROLASE DOMAIN-CONTAINING PROTEIN 2A-RELATED"/>
    <property type="match status" value="1"/>
</dbReference>
<keyword evidence="2" id="KW-0479">Metal-binding</keyword>
<comment type="similarity">
    <text evidence="1">Belongs to the FAH family.</text>
</comment>
<dbReference type="EMBL" id="QLMH01000052">
    <property type="protein sequence ID" value="RAK13348.1"/>
    <property type="molecule type" value="Genomic_DNA"/>
</dbReference>
<accession>A0A327XWG0</accession>
<protein>
    <submittedName>
        <fullName evidence="4">Fumarylacetoacetase-like protein</fullName>
    </submittedName>
</protein>
<dbReference type="InterPro" id="IPR051121">
    <property type="entry name" value="FAH"/>
</dbReference>
<name>A0A327XWG0_9BACL</name>
<feature type="non-terminal residue" evidence="4">
    <location>
        <position position="1"/>
    </location>
</feature>
<evidence type="ECO:0000256" key="2">
    <source>
        <dbReference type="ARBA" id="ARBA00022723"/>
    </source>
</evidence>
<dbReference type="Pfam" id="PF01557">
    <property type="entry name" value="FAA_hydrolase"/>
    <property type="match status" value="1"/>
</dbReference>